<evidence type="ECO:0000313" key="2">
    <source>
        <dbReference type="Proteomes" id="UP000054217"/>
    </source>
</evidence>
<dbReference type="EMBL" id="KN832118">
    <property type="protein sequence ID" value="KIN94031.1"/>
    <property type="molecule type" value="Genomic_DNA"/>
</dbReference>
<dbReference type="AlphaFoldDB" id="A0A0C3J8K4"/>
<organism evidence="1 2">
    <name type="scientific">Pisolithus tinctorius Marx 270</name>
    <dbReference type="NCBI Taxonomy" id="870435"/>
    <lineage>
        <taxon>Eukaryota</taxon>
        <taxon>Fungi</taxon>
        <taxon>Dikarya</taxon>
        <taxon>Basidiomycota</taxon>
        <taxon>Agaricomycotina</taxon>
        <taxon>Agaricomycetes</taxon>
        <taxon>Agaricomycetidae</taxon>
        <taxon>Boletales</taxon>
        <taxon>Sclerodermatineae</taxon>
        <taxon>Pisolithaceae</taxon>
        <taxon>Pisolithus</taxon>
    </lineage>
</organism>
<feature type="non-terminal residue" evidence="1">
    <location>
        <position position="1"/>
    </location>
</feature>
<reference evidence="2" key="2">
    <citation type="submission" date="2015-01" db="EMBL/GenBank/DDBJ databases">
        <title>Evolutionary Origins and Diversification of the Mycorrhizal Mutualists.</title>
        <authorList>
            <consortium name="DOE Joint Genome Institute"/>
            <consortium name="Mycorrhizal Genomics Consortium"/>
            <person name="Kohler A."/>
            <person name="Kuo A."/>
            <person name="Nagy L.G."/>
            <person name="Floudas D."/>
            <person name="Copeland A."/>
            <person name="Barry K.W."/>
            <person name="Cichocki N."/>
            <person name="Veneault-Fourrey C."/>
            <person name="LaButti K."/>
            <person name="Lindquist E.A."/>
            <person name="Lipzen A."/>
            <person name="Lundell T."/>
            <person name="Morin E."/>
            <person name="Murat C."/>
            <person name="Riley R."/>
            <person name="Ohm R."/>
            <person name="Sun H."/>
            <person name="Tunlid A."/>
            <person name="Henrissat B."/>
            <person name="Grigoriev I.V."/>
            <person name="Hibbett D.S."/>
            <person name="Martin F."/>
        </authorList>
    </citation>
    <scope>NUCLEOTIDE SEQUENCE [LARGE SCALE GENOMIC DNA]</scope>
    <source>
        <strain evidence="2">Marx 270</strain>
    </source>
</reference>
<dbReference type="InParanoid" id="A0A0C3J8K4"/>
<sequence>GLQHLAEIELKLHTGQANDVLHGLHLTLVDKVVVFQGVMQTAKSYSMKMWAWDMIHAINVMVNKQAMIYNQCRDAMIALVMGADILGCYQELHKEDLAVQTVAFSQNAHEHCGTHLPWF</sequence>
<dbReference type="OrthoDB" id="2675723at2759"/>
<dbReference type="STRING" id="870435.A0A0C3J8K4"/>
<proteinExistence type="predicted"/>
<dbReference type="HOGENOM" id="CLU_003703_3_3_1"/>
<accession>A0A0C3J8K4</accession>
<reference evidence="1 2" key="1">
    <citation type="submission" date="2014-04" db="EMBL/GenBank/DDBJ databases">
        <authorList>
            <consortium name="DOE Joint Genome Institute"/>
            <person name="Kuo A."/>
            <person name="Kohler A."/>
            <person name="Costa M.D."/>
            <person name="Nagy L.G."/>
            <person name="Floudas D."/>
            <person name="Copeland A."/>
            <person name="Barry K.W."/>
            <person name="Cichocki N."/>
            <person name="Veneault-Fourrey C."/>
            <person name="LaButti K."/>
            <person name="Lindquist E.A."/>
            <person name="Lipzen A."/>
            <person name="Lundell T."/>
            <person name="Morin E."/>
            <person name="Murat C."/>
            <person name="Sun H."/>
            <person name="Tunlid A."/>
            <person name="Henrissat B."/>
            <person name="Grigoriev I.V."/>
            <person name="Hibbett D.S."/>
            <person name="Martin F."/>
            <person name="Nordberg H.P."/>
            <person name="Cantor M.N."/>
            <person name="Hua S.X."/>
        </authorList>
    </citation>
    <scope>NUCLEOTIDE SEQUENCE [LARGE SCALE GENOMIC DNA]</scope>
    <source>
        <strain evidence="1 2">Marx 270</strain>
    </source>
</reference>
<name>A0A0C3J8K4_PISTI</name>
<gene>
    <name evidence="1" type="ORF">M404DRAFT_169393</name>
</gene>
<dbReference type="Proteomes" id="UP000054217">
    <property type="component" value="Unassembled WGS sequence"/>
</dbReference>
<keyword evidence="2" id="KW-1185">Reference proteome</keyword>
<protein>
    <submittedName>
        <fullName evidence="1">Uncharacterized protein</fullName>
    </submittedName>
</protein>
<evidence type="ECO:0000313" key="1">
    <source>
        <dbReference type="EMBL" id="KIN94031.1"/>
    </source>
</evidence>